<feature type="region of interest" description="Disordered" evidence="1">
    <location>
        <begin position="207"/>
        <end position="266"/>
    </location>
</feature>
<evidence type="ECO:0000256" key="2">
    <source>
        <dbReference type="SAM" id="Phobius"/>
    </source>
</evidence>
<dbReference type="AlphaFoldDB" id="C3Z3C1"/>
<sequence length="266" mass="29445">MSTTDGNGVPPTTRPMTDNQPASSNSRIDVLSLTGIGIVASVFALFAVILAFAGFKFLWKKRQQRAADHDRPAAVNNPAFDEEIYDVITDEGFIGVATLPPPIPPPLKQKDDDYLDVYRSVLETSNVQDSSAYNPATPGDPIKNHTHKSGHLPDDTSEHEDNTYLDLNGSATKDMNVSEVLTPTRPICSFDNSIHTPVNMLDDADTDQEYTYPTRPTDPYQPLGGSYERHHDYQGLHSKGGNGEQSQNTDHDYNYPKWETDSYISL</sequence>
<feature type="region of interest" description="Disordered" evidence="1">
    <location>
        <begin position="1"/>
        <end position="24"/>
    </location>
</feature>
<evidence type="ECO:0000313" key="3">
    <source>
        <dbReference type="EMBL" id="EEN52965.1"/>
    </source>
</evidence>
<keyword evidence="2" id="KW-0812">Transmembrane</keyword>
<evidence type="ECO:0000256" key="1">
    <source>
        <dbReference type="SAM" id="MobiDB-lite"/>
    </source>
</evidence>
<keyword evidence="2" id="KW-1133">Transmembrane helix</keyword>
<reference evidence="3" key="1">
    <citation type="journal article" date="2008" name="Nature">
        <title>The amphioxus genome and the evolution of the chordate karyotype.</title>
        <authorList>
            <consortium name="US DOE Joint Genome Institute (JGI-PGF)"/>
            <person name="Putnam N.H."/>
            <person name="Butts T."/>
            <person name="Ferrier D.E.K."/>
            <person name="Furlong R.F."/>
            <person name="Hellsten U."/>
            <person name="Kawashima T."/>
            <person name="Robinson-Rechavi M."/>
            <person name="Shoguchi E."/>
            <person name="Terry A."/>
            <person name="Yu J.-K."/>
            <person name="Benito-Gutierrez E.L."/>
            <person name="Dubchak I."/>
            <person name="Garcia-Fernandez J."/>
            <person name="Gibson-Brown J.J."/>
            <person name="Grigoriev I.V."/>
            <person name="Horton A.C."/>
            <person name="de Jong P.J."/>
            <person name="Jurka J."/>
            <person name="Kapitonov V.V."/>
            <person name="Kohara Y."/>
            <person name="Kuroki Y."/>
            <person name="Lindquist E."/>
            <person name="Lucas S."/>
            <person name="Osoegawa K."/>
            <person name="Pennacchio L.A."/>
            <person name="Salamov A.A."/>
            <person name="Satou Y."/>
            <person name="Sauka-Spengler T."/>
            <person name="Schmutz J."/>
            <person name="Shin-I T."/>
            <person name="Toyoda A."/>
            <person name="Bronner-Fraser M."/>
            <person name="Fujiyama A."/>
            <person name="Holland L.Z."/>
            <person name="Holland P.W.H."/>
            <person name="Satoh N."/>
            <person name="Rokhsar D.S."/>
        </authorList>
    </citation>
    <scope>NUCLEOTIDE SEQUENCE [LARGE SCALE GENOMIC DNA]</scope>
    <source>
        <strain evidence="3">S238N-H82</strain>
        <tissue evidence="3">Testes</tissue>
    </source>
</reference>
<proteinExistence type="predicted"/>
<gene>
    <name evidence="3" type="ORF">BRAFLDRAFT_76452</name>
</gene>
<name>C3Z3C1_BRAFL</name>
<keyword evidence="2" id="KW-0472">Membrane</keyword>
<protein>
    <submittedName>
        <fullName evidence="3">Uncharacterized protein</fullName>
    </submittedName>
</protein>
<feature type="compositionally biased region" description="Polar residues" evidence="1">
    <location>
        <begin position="14"/>
        <end position="24"/>
    </location>
</feature>
<feature type="transmembrane region" description="Helical" evidence="2">
    <location>
        <begin position="30"/>
        <end position="55"/>
    </location>
</feature>
<feature type="compositionally biased region" description="Basic and acidic residues" evidence="1">
    <location>
        <begin position="249"/>
        <end position="260"/>
    </location>
</feature>
<dbReference type="EMBL" id="GG666576">
    <property type="protein sequence ID" value="EEN52965.1"/>
    <property type="molecule type" value="Genomic_DNA"/>
</dbReference>
<organism>
    <name type="scientific">Branchiostoma floridae</name>
    <name type="common">Florida lancelet</name>
    <name type="synonym">Amphioxus</name>
    <dbReference type="NCBI Taxonomy" id="7739"/>
    <lineage>
        <taxon>Eukaryota</taxon>
        <taxon>Metazoa</taxon>
        <taxon>Chordata</taxon>
        <taxon>Cephalochordata</taxon>
        <taxon>Leptocardii</taxon>
        <taxon>Amphioxiformes</taxon>
        <taxon>Branchiostomatidae</taxon>
        <taxon>Branchiostoma</taxon>
    </lineage>
</organism>
<accession>C3Z3C1</accession>
<dbReference type="InParanoid" id="C3Z3C1"/>
<feature type="region of interest" description="Disordered" evidence="1">
    <location>
        <begin position="127"/>
        <end position="170"/>
    </location>
</feature>
<feature type="compositionally biased region" description="Basic and acidic residues" evidence="1">
    <location>
        <begin position="151"/>
        <end position="162"/>
    </location>
</feature>